<dbReference type="Pfam" id="PF25869">
    <property type="entry name" value="3HB_CusB"/>
    <property type="match status" value="1"/>
</dbReference>
<dbReference type="Gene3D" id="2.40.420.20">
    <property type="match status" value="1"/>
</dbReference>
<comment type="similarity">
    <text evidence="1">Belongs to the membrane fusion protein (MFP) (TC 8.A.1) family.</text>
</comment>
<dbReference type="PANTHER" id="PTHR30097">
    <property type="entry name" value="CATION EFFLUX SYSTEM PROTEIN CUSB"/>
    <property type="match status" value="1"/>
</dbReference>
<dbReference type="Proteomes" id="UP001359886">
    <property type="component" value="Unassembled WGS sequence"/>
</dbReference>
<feature type="domain" description="Multidrug resistance protein MdtA-like C-terminal permuted SH3" evidence="7">
    <location>
        <begin position="326"/>
        <end position="382"/>
    </location>
</feature>
<dbReference type="GO" id="GO:0022857">
    <property type="term" value="F:transmembrane transporter activity"/>
    <property type="evidence" value="ECO:0007669"/>
    <property type="project" value="InterPro"/>
</dbReference>
<dbReference type="RefSeq" id="WP_354696148.1">
    <property type="nucleotide sequence ID" value="NZ_JAZHOG010000010.1"/>
</dbReference>
<accession>A0AAW9RF19</accession>
<dbReference type="GO" id="GO:0046914">
    <property type="term" value="F:transition metal ion binding"/>
    <property type="evidence" value="ECO:0007669"/>
    <property type="project" value="TreeGrafter"/>
</dbReference>
<dbReference type="SUPFAM" id="SSF111369">
    <property type="entry name" value="HlyD-like secretion proteins"/>
    <property type="match status" value="1"/>
</dbReference>
<dbReference type="Pfam" id="PF25967">
    <property type="entry name" value="RND-MFP_C"/>
    <property type="match status" value="1"/>
</dbReference>
<dbReference type="InterPro" id="IPR042230">
    <property type="entry name" value="CusF_sf"/>
</dbReference>
<evidence type="ECO:0000313" key="8">
    <source>
        <dbReference type="EMBL" id="MEJ8568823.1"/>
    </source>
</evidence>
<feature type="domain" description="Heavy metal binding" evidence="3">
    <location>
        <begin position="47"/>
        <end position="73"/>
    </location>
</feature>
<evidence type="ECO:0000259" key="6">
    <source>
        <dbReference type="Pfam" id="PF25954"/>
    </source>
</evidence>
<dbReference type="AlphaFoldDB" id="A0AAW9RF19"/>
<dbReference type="Pfam" id="PF11604">
    <property type="entry name" value="CusF_Ec"/>
    <property type="match status" value="2"/>
</dbReference>
<reference evidence="8 9" key="1">
    <citation type="submission" date="2024-02" db="EMBL/GenBank/DDBJ databases">
        <title>A novel Wenzhouxiangellaceae bacterium, isolated from coastal sediments.</title>
        <authorList>
            <person name="Du Z.-J."/>
            <person name="Ye Y.-Q."/>
            <person name="Zhang X.-Y."/>
        </authorList>
    </citation>
    <scope>NUCLEOTIDE SEQUENCE [LARGE SCALE GENOMIC DNA]</scope>
    <source>
        <strain evidence="8 9">CH-27</strain>
    </source>
</reference>
<dbReference type="InterPro" id="IPR051909">
    <property type="entry name" value="MFP_Cation_Efflux"/>
</dbReference>
<feature type="domain" description="CusB-like barrel-sandwich hybrid" evidence="5">
    <location>
        <begin position="124"/>
        <end position="239"/>
    </location>
</feature>
<keyword evidence="2" id="KW-0813">Transport</keyword>
<dbReference type="InterPro" id="IPR058627">
    <property type="entry name" value="MdtA-like_C"/>
</dbReference>
<dbReference type="InterPro" id="IPR021647">
    <property type="entry name" value="CusF_Ec"/>
</dbReference>
<comment type="caution">
    <text evidence="8">The sequence shown here is derived from an EMBL/GenBank/DDBJ whole genome shotgun (WGS) entry which is preliminary data.</text>
</comment>
<dbReference type="Gene3D" id="2.40.30.170">
    <property type="match status" value="1"/>
</dbReference>
<evidence type="ECO:0000259" key="5">
    <source>
        <dbReference type="Pfam" id="PF25919"/>
    </source>
</evidence>
<feature type="domain" description="CusB-like beta-barrel" evidence="6">
    <location>
        <begin position="244"/>
        <end position="318"/>
    </location>
</feature>
<organism evidence="8 9">
    <name type="scientific">Elongatibacter sediminis</name>
    <dbReference type="NCBI Taxonomy" id="3119006"/>
    <lineage>
        <taxon>Bacteria</taxon>
        <taxon>Pseudomonadati</taxon>
        <taxon>Pseudomonadota</taxon>
        <taxon>Gammaproteobacteria</taxon>
        <taxon>Chromatiales</taxon>
        <taxon>Wenzhouxiangellaceae</taxon>
        <taxon>Elongatibacter</taxon>
    </lineage>
</organism>
<evidence type="ECO:0000256" key="2">
    <source>
        <dbReference type="ARBA" id="ARBA00022448"/>
    </source>
</evidence>
<gene>
    <name evidence="8" type="ORF">V3330_14410</name>
</gene>
<dbReference type="GO" id="GO:0015679">
    <property type="term" value="P:plasma membrane copper ion transport"/>
    <property type="evidence" value="ECO:0007669"/>
    <property type="project" value="TreeGrafter"/>
</dbReference>
<dbReference type="InterPro" id="IPR006143">
    <property type="entry name" value="RND_pump_MFP"/>
</dbReference>
<dbReference type="InterPro" id="IPR058791">
    <property type="entry name" value="3HB_CusB"/>
</dbReference>
<evidence type="ECO:0000256" key="1">
    <source>
        <dbReference type="ARBA" id="ARBA00009477"/>
    </source>
</evidence>
<sequence length="602" mass="66309">MIMKKIIGLTLLGGLLLLAGFYLGTGFSDRLGETVGESPRQEREIEYWVAPMDPNYRRDEPGKSPMGMDLVPVYADEVAVGDGVTISPALENNLGVQTELAQVRPLWRRIEATGYVGLDETQISHINLRTQGWIERLLVNAEGERVSKGDLLFELYSPELVNAQKEYLQALRRGDERLILGADEKLRALGMIRSEIAVLKDSGKASEKIKIVAPRDGIVTELRAREGMYVQPNSTVMSLADLSSVWLQAEVFESQAEWVAEGQAAEATLDYMPGSVFSGEVEYVYPVLDATTRTLRVRLRFENHGEKLKPNMYARVSIFGRLRPRALSIPRQALIRGSERDRVVVSLGEGRFEVHEVLTGMESGEWVEIVAGINAGDRVVTSAQFLIDSEASLAGSIVRLGQVNAIPEADGPVTAFGNGWIEEIKVAEGRMRVSHGPIDALGWPAMNMELEVEPQVDLTTFKIGQDIQFQLEQVSSGRFVITAASLRDVDETMTSPEVIEALEAGDNANGPTGLTETTVSGQGEIVRVDADQSQVRLKHQPIEALNWPAMTMNFAVSPEVDMSSLTAGMNVHFTLLKQEDSWVVSQFHVMSKSSEKGDNDHD</sequence>
<dbReference type="Gene3D" id="2.40.50.320">
    <property type="entry name" value="Copper binding periplasmic protein CusF"/>
    <property type="match status" value="2"/>
</dbReference>
<evidence type="ECO:0000259" key="3">
    <source>
        <dbReference type="Pfam" id="PF19335"/>
    </source>
</evidence>
<dbReference type="GO" id="GO:0016020">
    <property type="term" value="C:membrane"/>
    <property type="evidence" value="ECO:0007669"/>
    <property type="project" value="InterPro"/>
</dbReference>
<dbReference type="FunFam" id="2.40.30.170:FF:000010">
    <property type="entry name" value="Efflux RND transporter periplasmic adaptor subunit"/>
    <property type="match status" value="1"/>
</dbReference>
<dbReference type="EMBL" id="JAZHOG010000010">
    <property type="protein sequence ID" value="MEJ8568823.1"/>
    <property type="molecule type" value="Genomic_DNA"/>
</dbReference>
<dbReference type="Pfam" id="PF25919">
    <property type="entry name" value="BSH_CusB"/>
    <property type="match status" value="1"/>
</dbReference>
<name>A0AAW9RF19_9GAMM</name>
<dbReference type="InterPro" id="IPR058792">
    <property type="entry name" value="Beta-barrel_RND_2"/>
</dbReference>
<dbReference type="Gene3D" id="6.10.140.730">
    <property type="match status" value="1"/>
</dbReference>
<evidence type="ECO:0000259" key="4">
    <source>
        <dbReference type="Pfam" id="PF25869"/>
    </source>
</evidence>
<dbReference type="InterPro" id="IPR058790">
    <property type="entry name" value="BSH_CusB"/>
</dbReference>
<proteinExistence type="inferred from homology"/>
<dbReference type="Pfam" id="PF25954">
    <property type="entry name" value="Beta-barrel_RND_2"/>
    <property type="match status" value="1"/>
</dbReference>
<dbReference type="NCBIfam" id="TIGR01730">
    <property type="entry name" value="RND_mfp"/>
    <property type="match status" value="1"/>
</dbReference>
<dbReference type="PANTHER" id="PTHR30097:SF15">
    <property type="entry name" value="CATION EFFLUX SYSTEM PROTEIN CUSB"/>
    <property type="match status" value="1"/>
</dbReference>
<evidence type="ECO:0000259" key="7">
    <source>
        <dbReference type="Pfam" id="PF25967"/>
    </source>
</evidence>
<evidence type="ECO:0000313" key="9">
    <source>
        <dbReference type="Proteomes" id="UP001359886"/>
    </source>
</evidence>
<keyword evidence="9" id="KW-1185">Reference proteome</keyword>
<dbReference type="GO" id="GO:0030288">
    <property type="term" value="C:outer membrane-bounded periplasmic space"/>
    <property type="evidence" value="ECO:0007669"/>
    <property type="project" value="TreeGrafter"/>
</dbReference>
<dbReference type="Pfam" id="PF19335">
    <property type="entry name" value="HMBD"/>
    <property type="match status" value="1"/>
</dbReference>
<protein>
    <submittedName>
        <fullName evidence="8">Efflux RND transporter periplasmic adaptor subunit</fullName>
    </submittedName>
</protein>
<dbReference type="InterPro" id="IPR045800">
    <property type="entry name" value="HMBD"/>
</dbReference>
<feature type="domain" description="CusB-like three alpha-helical bundle" evidence="4">
    <location>
        <begin position="159"/>
        <end position="206"/>
    </location>
</feature>
<dbReference type="GO" id="GO:0060003">
    <property type="term" value="P:copper ion export"/>
    <property type="evidence" value="ECO:0007669"/>
    <property type="project" value="TreeGrafter"/>
</dbReference>